<proteinExistence type="predicted"/>
<keyword evidence="4 6" id="KW-0472">Membrane</keyword>
<feature type="transmembrane region" description="Helical" evidence="6">
    <location>
        <begin position="145"/>
        <end position="164"/>
    </location>
</feature>
<dbReference type="PRINTS" id="PR01434">
    <property type="entry name" value="NADHDHGNASE5"/>
</dbReference>
<dbReference type="NCBIfam" id="NF005141">
    <property type="entry name" value="PRK06590.1"/>
    <property type="match status" value="1"/>
</dbReference>
<feature type="transmembrane region" description="Helical" evidence="6">
    <location>
        <begin position="390"/>
        <end position="409"/>
    </location>
</feature>
<dbReference type="AlphaFoldDB" id="A0A098GA03"/>
<evidence type="ECO:0000259" key="7">
    <source>
        <dbReference type="Pfam" id="PF00361"/>
    </source>
</evidence>
<evidence type="ECO:0000259" key="8">
    <source>
        <dbReference type="Pfam" id="PF00662"/>
    </source>
</evidence>
<feature type="transmembrane region" description="Helical" evidence="6">
    <location>
        <begin position="185"/>
        <end position="204"/>
    </location>
</feature>
<dbReference type="GO" id="GO:0012505">
    <property type="term" value="C:endomembrane system"/>
    <property type="evidence" value="ECO:0007669"/>
    <property type="project" value="UniProtKB-SubCell"/>
</dbReference>
<dbReference type="EMBL" id="LN614827">
    <property type="protein sequence ID" value="CEG58817.1"/>
    <property type="molecule type" value="Genomic_DNA"/>
</dbReference>
<evidence type="ECO:0000256" key="5">
    <source>
        <dbReference type="RuleBase" id="RU000320"/>
    </source>
</evidence>
<feature type="transmembrane region" description="Helical" evidence="6">
    <location>
        <begin position="31"/>
        <end position="53"/>
    </location>
</feature>
<dbReference type="GO" id="GO:0016020">
    <property type="term" value="C:membrane"/>
    <property type="evidence" value="ECO:0007669"/>
    <property type="project" value="UniProtKB-SubCell"/>
</dbReference>
<keyword evidence="3 6" id="KW-1133">Transmembrane helix</keyword>
<keyword evidence="2 5" id="KW-0812">Transmembrane</keyword>
<feature type="transmembrane region" description="Helical" evidence="6">
    <location>
        <begin position="224"/>
        <end position="242"/>
    </location>
</feature>
<evidence type="ECO:0000313" key="9">
    <source>
        <dbReference type="EMBL" id="CEG58817.1"/>
    </source>
</evidence>
<dbReference type="Gene3D" id="1.20.5.2700">
    <property type="match status" value="1"/>
</dbReference>
<feature type="transmembrane region" description="Helical" evidence="6">
    <location>
        <begin position="321"/>
        <end position="343"/>
    </location>
</feature>
<evidence type="ECO:0000256" key="2">
    <source>
        <dbReference type="ARBA" id="ARBA00022692"/>
    </source>
</evidence>
<sequence length="657" mass="72380">MSILQLCLIIVLAPLVGSVISGLFRNQIGRVGAHMVTIIGVTISLILSIDIAYKLFSGAISSTSVLFYHWATGGLLFSYEFNLGFLIDPLSVVMLVIVNFVSLLVHIYSIGYMADDDGYQRFFSYISLFTFMMLMLVSSNNFLQLFFGWEGVGLVSYLLIGFWYQRESALEGSLKAFLVNRVGDFGFVLGIALVFAYTGSLDYATVFKSATYLASQKIELFSGHPWSLMTVICLLLYVGAMGKSAQVPLHVWLPESMEGPTPISALIHAATMVTAGVFMIARISPLIELSTTALTVVLVIGATGALFTGILALVMNDIKRVVAYSTLSQLGYMMVAMGASAYSAGMFHLLTHACFKALLFLGAGSVIIGMHHEQDMRKMGGLWNKMPITYATYLIGSLALCAFPPFAGFYSKDTIIEAAQLSQIPGSSYAYFCVVVGAMVTALYTFRSLFMTFHGQPRMDEHTLSHVHESPWVVWLPLVLLAIPSVILGYVLYMPMLFDKPTLLSSSIFVLPEHNVLAELAHEVTSPFTSMLHSVHSLTLWISLAGAFIAWICYIAFPAIPSYLAQRCSLIYNMLMNKYGFDRFNDIFFVKGSKGIGEFFYSVGDQKLIDGAVVNGSGRLVRWFSSKGRIIQSGYLYHYATVMVLGLLIFLCWLILG</sequence>
<feature type="domain" description="NADH-Ubiquinone oxidoreductase (complex I) chain 5 N-terminal" evidence="8">
    <location>
        <begin position="78"/>
        <end position="123"/>
    </location>
</feature>
<dbReference type="GO" id="GO:0003954">
    <property type="term" value="F:NADH dehydrogenase activity"/>
    <property type="evidence" value="ECO:0007669"/>
    <property type="project" value="TreeGrafter"/>
</dbReference>
<dbReference type="InterPro" id="IPR001750">
    <property type="entry name" value="ND/Mrp_TM"/>
</dbReference>
<evidence type="ECO:0000256" key="1">
    <source>
        <dbReference type="ARBA" id="ARBA00004127"/>
    </source>
</evidence>
<evidence type="ECO:0000256" key="4">
    <source>
        <dbReference type="ARBA" id="ARBA00023136"/>
    </source>
</evidence>
<dbReference type="PANTHER" id="PTHR42829">
    <property type="entry name" value="NADH-UBIQUINONE OXIDOREDUCTASE CHAIN 5"/>
    <property type="match status" value="1"/>
</dbReference>
<feature type="transmembrane region" description="Helical" evidence="6">
    <location>
        <begin position="65"/>
        <end position="86"/>
    </location>
</feature>
<dbReference type="GO" id="GO:0015990">
    <property type="term" value="P:electron transport coupled proton transport"/>
    <property type="evidence" value="ECO:0007669"/>
    <property type="project" value="TreeGrafter"/>
</dbReference>
<dbReference type="InterPro" id="IPR018393">
    <property type="entry name" value="NADHpl_OxRdtase_5_subgr"/>
</dbReference>
<feature type="transmembrane region" description="Helical" evidence="6">
    <location>
        <begin position="636"/>
        <end position="656"/>
    </location>
</feature>
<feature type="transmembrane region" description="Helical" evidence="6">
    <location>
        <begin position="429"/>
        <end position="451"/>
    </location>
</feature>
<evidence type="ECO:0000256" key="6">
    <source>
        <dbReference type="SAM" id="Phobius"/>
    </source>
</evidence>
<dbReference type="InterPro" id="IPR001516">
    <property type="entry name" value="Proton_antipo_N"/>
</dbReference>
<dbReference type="GO" id="GO:0008137">
    <property type="term" value="F:NADH dehydrogenase (ubiquinone) activity"/>
    <property type="evidence" value="ECO:0007669"/>
    <property type="project" value="InterPro"/>
</dbReference>
<feature type="domain" description="NADH:quinone oxidoreductase/Mrp antiporter transmembrane" evidence="7">
    <location>
        <begin position="139"/>
        <end position="421"/>
    </location>
</feature>
<evidence type="ECO:0000256" key="3">
    <source>
        <dbReference type="ARBA" id="ARBA00022989"/>
    </source>
</evidence>
<dbReference type="HOGENOM" id="CLU_007100_6_0_6"/>
<feature type="transmembrane region" description="Helical" evidence="6">
    <location>
        <begin position="472"/>
        <end position="493"/>
    </location>
</feature>
<accession>A0A098GA03</accession>
<dbReference type="Proteomes" id="UP000032430">
    <property type="component" value="Chromosome I"/>
</dbReference>
<gene>
    <name evidence="9" type="primary">nuoL</name>
    <name evidence="9" type="ORF">LFA_3486</name>
</gene>
<dbReference type="RefSeq" id="WP_045097053.1">
    <property type="nucleotide sequence ID" value="NZ_LN614827.1"/>
</dbReference>
<dbReference type="KEGG" id="lfa:LFA_3486"/>
<dbReference type="GO" id="GO:0042773">
    <property type="term" value="P:ATP synthesis coupled electron transport"/>
    <property type="evidence" value="ECO:0007669"/>
    <property type="project" value="InterPro"/>
</dbReference>
<feature type="transmembrane region" description="Helical" evidence="6">
    <location>
        <begin position="122"/>
        <end position="139"/>
    </location>
</feature>
<dbReference type="EC" id="1.6.99.5" evidence="9"/>
<organism evidence="9 10">
    <name type="scientific">Legionella fallonii LLAP-10</name>
    <dbReference type="NCBI Taxonomy" id="1212491"/>
    <lineage>
        <taxon>Bacteria</taxon>
        <taxon>Pseudomonadati</taxon>
        <taxon>Pseudomonadota</taxon>
        <taxon>Gammaproteobacteria</taxon>
        <taxon>Legionellales</taxon>
        <taxon>Legionellaceae</taxon>
        <taxon>Legionella</taxon>
    </lineage>
</organism>
<evidence type="ECO:0000313" key="10">
    <source>
        <dbReference type="Proteomes" id="UP000032430"/>
    </source>
</evidence>
<name>A0A098GA03_9GAMM</name>
<dbReference type="OrthoDB" id="9811798at2"/>
<feature type="transmembrane region" description="Helical" evidence="6">
    <location>
        <begin position="349"/>
        <end position="369"/>
    </location>
</feature>
<dbReference type="STRING" id="1212491.LFA_3486"/>
<reference evidence="10" key="1">
    <citation type="submission" date="2014-09" db="EMBL/GenBank/DDBJ databases">
        <authorList>
            <person name="Gomez-Valero L."/>
        </authorList>
    </citation>
    <scope>NUCLEOTIDE SEQUENCE [LARGE SCALE GENOMIC DNA]</scope>
    <source>
        <strain evidence="10">ATCC700992</strain>
    </source>
</reference>
<keyword evidence="9" id="KW-0560">Oxidoreductase</keyword>
<dbReference type="Pfam" id="PF00361">
    <property type="entry name" value="Proton_antipo_M"/>
    <property type="match status" value="1"/>
</dbReference>
<dbReference type="NCBIfam" id="TIGR01974">
    <property type="entry name" value="NDH_I_L"/>
    <property type="match status" value="1"/>
</dbReference>
<comment type="subcellular location">
    <subcellularLocation>
        <location evidence="1">Endomembrane system</location>
        <topology evidence="1">Multi-pass membrane protein</topology>
    </subcellularLocation>
    <subcellularLocation>
        <location evidence="5">Membrane</location>
        <topology evidence="5">Multi-pass membrane protein</topology>
    </subcellularLocation>
</comment>
<dbReference type="PANTHER" id="PTHR42829:SF2">
    <property type="entry name" value="NADH-UBIQUINONE OXIDOREDUCTASE CHAIN 5"/>
    <property type="match status" value="1"/>
</dbReference>
<protein>
    <submittedName>
        <fullName evidence="9">NADH-quinone oxidoreductase subunit L</fullName>
        <ecNumber evidence="9">1.6.99.5</ecNumber>
    </submittedName>
</protein>
<dbReference type="Pfam" id="PF00662">
    <property type="entry name" value="Proton_antipo_N"/>
    <property type="match status" value="1"/>
</dbReference>
<keyword evidence="10" id="KW-1185">Reference proteome</keyword>
<feature type="transmembrane region" description="Helical" evidence="6">
    <location>
        <begin position="538"/>
        <end position="557"/>
    </location>
</feature>
<feature type="transmembrane region" description="Helical" evidence="6">
    <location>
        <begin position="293"/>
        <end position="314"/>
    </location>
</feature>
<feature type="transmembrane region" description="Helical" evidence="6">
    <location>
        <begin position="92"/>
        <end position="110"/>
    </location>
</feature>
<dbReference type="InterPro" id="IPR003945">
    <property type="entry name" value="NU5C-like"/>
</dbReference>